<reference evidence="1" key="1">
    <citation type="journal article" date="2021" name="Front. Plant Sci.">
        <title>Chromosome-Scale Genome Assembly for Chinese Sour Jujube and Insights Into Its Genome Evolution and Domestication Signature.</title>
        <authorList>
            <person name="Shen L.-Y."/>
            <person name="Luo H."/>
            <person name="Wang X.-L."/>
            <person name="Wang X.-M."/>
            <person name="Qiu X.-J."/>
            <person name="Liu H."/>
            <person name="Zhou S.-S."/>
            <person name="Jia K.-H."/>
            <person name="Nie S."/>
            <person name="Bao Y.-T."/>
            <person name="Zhang R.-G."/>
            <person name="Yun Q.-Z."/>
            <person name="Chai Y.-H."/>
            <person name="Lu J.-Y."/>
            <person name="Li Y."/>
            <person name="Zhao S.-W."/>
            <person name="Mao J.-F."/>
            <person name="Jia S.-G."/>
            <person name="Mao Y.-M."/>
        </authorList>
    </citation>
    <scope>NUCLEOTIDE SEQUENCE</scope>
    <source>
        <strain evidence="1">AT0</strain>
        <tissue evidence="1">Leaf</tissue>
    </source>
</reference>
<dbReference type="PANTHER" id="PTHR27006">
    <property type="entry name" value="PROMASTIGOTE SURFACE ANTIGEN PROTEIN PSA"/>
    <property type="match status" value="1"/>
</dbReference>
<evidence type="ECO:0000313" key="1">
    <source>
        <dbReference type="EMBL" id="KAH7510591.1"/>
    </source>
</evidence>
<protein>
    <submittedName>
        <fullName evidence="1">Uncharacterized protein</fullName>
    </submittedName>
</protein>
<accession>A0A978U823</accession>
<evidence type="ECO:0000313" key="2">
    <source>
        <dbReference type="Proteomes" id="UP000813462"/>
    </source>
</evidence>
<proteinExistence type="predicted"/>
<comment type="caution">
    <text evidence="1">The sequence shown here is derived from an EMBL/GenBank/DDBJ whole genome shotgun (WGS) entry which is preliminary data.</text>
</comment>
<dbReference type="Proteomes" id="UP000813462">
    <property type="component" value="Unassembled WGS sequence"/>
</dbReference>
<dbReference type="EMBL" id="JAEACU010000441">
    <property type="protein sequence ID" value="KAH7510591.1"/>
    <property type="molecule type" value="Genomic_DNA"/>
</dbReference>
<gene>
    <name evidence="1" type="ORF">FEM48_ZijujUnG0109500</name>
</gene>
<name>A0A978U823_ZIZJJ</name>
<organism evidence="1 2">
    <name type="scientific">Ziziphus jujuba var. spinosa</name>
    <dbReference type="NCBI Taxonomy" id="714518"/>
    <lineage>
        <taxon>Eukaryota</taxon>
        <taxon>Viridiplantae</taxon>
        <taxon>Streptophyta</taxon>
        <taxon>Embryophyta</taxon>
        <taxon>Tracheophyta</taxon>
        <taxon>Spermatophyta</taxon>
        <taxon>Magnoliopsida</taxon>
        <taxon>eudicotyledons</taxon>
        <taxon>Gunneridae</taxon>
        <taxon>Pentapetalae</taxon>
        <taxon>rosids</taxon>
        <taxon>fabids</taxon>
        <taxon>Rosales</taxon>
        <taxon>Rhamnaceae</taxon>
        <taxon>Paliureae</taxon>
        <taxon>Ziziphus</taxon>
    </lineage>
</organism>
<dbReference type="PANTHER" id="PTHR27006:SF606">
    <property type="entry name" value="INTERLEUKIN-1 RECEPTOR-ASSOCIATED KINASE 4"/>
    <property type="match status" value="1"/>
</dbReference>
<sequence>MAWTLMQEGKPDEVIDPCMGDYKEKEGEVLRCIHISPLCVKQSAVDRPSMSPVVMMLGGEVALVQPEPPD</sequence>
<dbReference type="AlphaFoldDB" id="A0A978U823"/>